<name>A0A564XYZ7_HYMDI</name>
<organism evidence="1 2">
    <name type="scientific">Hymenolepis diminuta</name>
    <name type="common">Rat tapeworm</name>
    <dbReference type="NCBI Taxonomy" id="6216"/>
    <lineage>
        <taxon>Eukaryota</taxon>
        <taxon>Metazoa</taxon>
        <taxon>Spiralia</taxon>
        <taxon>Lophotrochozoa</taxon>
        <taxon>Platyhelminthes</taxon>
        <taxon>Cestoda</taxon>
        <taxon>Eucestoda</taxon>
        <taxon>Cyclophyllidea</taxon>
        <taxon>Hymenolepididae</taxon>
        <taxon>Hymenolepis</taxon>
    </lineage>
</organism>
<gene>
    <name evidence="1" type="ORF">WMSIL1_LOCUS902</name>
</gene>
<accession>A0A564XYZ7</accession>
<dbReference type="Proteomes" id="UP000321570">
    <property type="component" value="Unassembled WGS sequence"/>
</dbReference>
<reference evidence="1 2" key="1">
    <citation type="submission" date="2019-07" db="EMBL/GenBank/DDBJ databases">
        <authorList>
            <person name="Jastrzebski P J."/>
            <person name="Paukszto L."/>
            <person name="Jastrzebski P J."/>
        </authorList>
    </citation>
    <scope>NUCLEOTIDE SEQUENCE [LARGE SCALE GENOMIC DNA]</scope>
    <source>
        <strain evidence="1 2">WMS-il1</strain>
    </source>
</reference>
<keyword evidence="2" id="KW-1185">Reference proteome</keyword>
<proteinExistence type="predicted"/>
<evidence type="ECO:0000313" key="2">
    <source>
        <dbReference type="Proteomes" id="UP000321570"/>
    </source>
</evidence>
<dbReference type="AlphaFoldDB" id="A0A564XYZ7"/>
<sequence>MAHPHRSEKLNKCTSDDSCGGTADSAMFQNQFCSHCPFLFLQPSRPLKVHIQLCLHALPHSNGEHK</sequence>
<evidence type="ECO:0000313" key="1">
    <source>
        <dbReference type="EMBL" id="VUZ39758.1"/>
    </source>
</evidence>
<protein>
    <submittedName>
        <fullName evidence="1">Uncharacterized protein</fullName>
    </submittedName>
</protein>
<dbReference type="EMBL" id="CABIJS010000022">
    <property type="protein sequence ID" value="VUZ39758.1"/>
    <property type="molecule type" value="Genomic_DNA"/>
</dbReference>